<dbReference type="Proteomes" id="UP000182321">
    <property type="component" value="Unassembled WGS sequence"/>
</dbReference>
<dbReference type="SUPFAM" id="SSF53448">
    <property type="entry name" value="Nucleotide-diphospho-sugar transferases"/>
    <property type="match status" value="1"/>
</dbReference>
<gene>
    <name evidence="4" type="ORF">SAMN02910377_00931</name>
</gene>
<protein>
    <submittedName>
        <fullName evidence="4">Glycosyl transferase family 2</fullName>
    </submittedName>
</protein>
<sequence>MGKKLVSVIVPVYNAEKYIDRCINSILNQSYKSIELVLVDDGSQDKSMSICKKYECYDNVVIITQANAGAAAARNKGLEVAKGDYVIFVDSDDWIESSHIYNMINAINDNGQLVICGYKEIYHNKEIVKSPKNKTYKKESFYKFIDRWGLDPIVGSPCNKLIERKCIIDNAVLFPRGRKYAEDFSFNIELLNYYNSIVTIDSCTYNYDKSIEGSLSKINFDNLKHWWIEEKKVYYQLVDSEYLNGHKGTINGIFAYLIGANLVFQIRNNEIDREFLHEVKEKYKEVLYKIKVNSTFKMNICYQLEKIYILNYYNSIGNICLWFLKRICI</sequence>
<dbReference type="Gene3D" id="3.90.550.10">
    <property type="entry name" value="Spore Coat Polysaccharide Biosynthesis Protein SpsA, Chain A"/>
    <property type="match status" value="1"/>
</dbReference>
<reference evidence="5" key="1">
    <citation type="submission" date="2016-10" db="EMBL/GenBank/DDBJ databases">
        <authorList>
            <person name="Varghese N."/>
            <person name="Submissions S."/>
        </authorList>
    </citation>
    <scope>NUCLEOTIDE SEQUENCE [LARGE SCALE GENOMIC DNA]</scope>
    <source>
        <strain evidence="5">ACV-9</strain>
    </source>
</reference>
<dbReference type="EMBL" id="FNZX01000005">
    <property type="protein sequence ID" value="SEK45556.1"/>
    <property type="molecule type" value="Genomic_DNA"/>
</dbReference>
<dbReference type="CDD" id="cd00761">
    <property type="entry name" value="Glyco_tranf_GTA_type"/>
    <property type="match status" value="1"/>
</dbReference>
<dbReference type="AlphaFoldDB" id="A0A1H7H584"/>
<dbReference type="InterPro" id="IPR001173">
    <property type="entry name" value="Glyco_trans_2-like"/>
</dbReference>
<keyword evidence="1" id="KW-0328">Glycosyltransferase</keyword>
<evidence type="ECO:0000256" key="2">
    <source>
        <dbReference type="ARBA" id="ARBA00022679"/>
    </source>
</evidence>
<evidence type="ECO:0000313" key="5">
    <source>
        <dbReference type="Proteomes" id="UP000182321"/>
    </source>
</evidence>
<name>A0A1H7H584_9FIRM</name>
<dbReference type="PANTHER" id="PTHR22916:SF51">
    <property type="entry name" value="GLYCOSYLTRANSFERASE EPSH-RELATED"/>
    <property type="match status" value="1"/>
</dbReference>
<keyword evidence="2 4" id="KW-0808">Transferase</keyword>
<dbReference type="RefSeq" id="WP_074789739.1">
    <property type="nucleotide sequence ID" value="NZ_FNZX01000005.1"/>
</dbReference>
<organism evidence="4 5">
    <name type="scientific">Pseudobutyrivibrio ruminis</name>
    <dbReference type="NCBI Taxonomy" id="46206"/>
    <lineage>
        <taxon>Bacteria</taxon>
        <taxon>Bacillati</taxon>
        <taxon>Bacillota</taxon>
        <taxon>Clostridia</taxon>
        <taxon>Lachnospirales</taxon>
        <taxon>Lachnospiraceae</taxon>
        <taxon>Pseudobutyrivibrio</taxon>
    </lineage>
</organism>
<dbReference type="InterPro" id="IPR029044">
    <property type="entry name" value="Nucleotide-diphossugar_trans"/>
</dbReference>
<dbReference type="GO" id="GO:0016757">
    <property type="term" value="F:glycosyltransferase activity"/>
    <property type="evidence" value="ECO:0007669"/>
    <property type="project" value="UniProtKB-KW"/>
</dbReference>
<evidence type="ECO:0000259" key="3">
    <source>
        <dbReference type="Pfam" id="PF00535"/>
    </source>
</evidence>
<feature type="domain" description="Glycosyltransferase 2-like" evidence="3">
    <location>
        <begin position="7"/>
        <end position="165"/>
    </location>
</feature>
<keyword evidence="5" id="KW-1185">Reference proteome</keyword>
<dbReference type="PANTHER" id="PTHR22916">
    <property type="entry name" value="GLYCOSYLTRANSFERASE"/>
    <property type="match status" value="1"/>
</dbReference>
<dbReference type="Pfam" id="PF00535">
    <property type="entry name" value="Glycos_transf_2"/>
    <property type="match status" value="1"/>
</dbReference>
<evidence type="ECO:0000256" key="1">
    <source>
        <dbReference type="ARBA" id="ARBA00022676"/>
    </source>
</evidence>
<accession>A0A1H7H584</accession>
<evidence type="ECO:0000313" key="4">
    <source>
        <dbReference type="EMBL" id="SEK45556.1"/>
    </source>
</evidence>
<proteinExistence type="predicted"/>